<name>A0AAW2C9W8_9ROSI</name>
<organism evidence="3 4">
    <name type="scientific">Lithocarpus litseifolius</name>
    <dbReference type="NCBI Taxonomy" id="425828"/>
    <lineage>
        <taxon>Eukaryota</taxon>
        <taxon>Viridiplantae</taxon>
        <taxon>Streptophyta</taxon>
        <taxon>Embryophyta</taxon>
        <taxon>Tracheophyta</taxon>
        <taxon>Spermatophyta</taxon>
        <taxon>Magnoliopsida</taxon>
        <taxon>eudicotyledons</taxon>
        <taxon>Gunneridae</taxon>
        <taxon>Pentapetalae</taxon>
        <taxon>rosids</taxon>
        <taxon>fabids</taxon>
        <taxon>Fagales</taxon>
        <taxon>Fagaceae</taxon>
        <taxon>Lithocarpus</taxon>
    </lineage>
</organism>
<dbReference type="AlphaFoldDB" id="A0AAW2C9W8"/>
<feature type="transmembrane region" description="Helical" evidence="1">
    <location>
        <begin position="458"/>
        <end position="477"/>
    </location>
</feature>
<sequence>MAQYKYLIFLLVLSLSNIGLSWSWFPSHAKKQSSDDAPKILGISGDVVAEFSMDALNDEKGIERVNNARTKLTGLKSCWNDAYQGLFAKCSDITADDNERRKRFAWDLSNCFQKDSGRPPFPSCHISSPMKACLEKLDNNAIHTYRQFFLETNSICHQLQSNYFRLQTEKLVNHLVKSANYAEEKLETIEKKSENLLQGSKDIHDSLSKIDQQTQQVAQTSKNVSNQINGVLKQSELVFEQSEKIASSQLELQKGQEKMRVKLEEGMTMIDEYHNKLGMEIHNLQNETGEIEKKISKVGDAMYTKMSNLQSKADDIGNIAGISLDKQKQLQEGQSEALQGLQLLSKCLSQALEESRGILQQLAKFGREQQEELVQQQEQLQRSHDHLFENSMSILAAQASFEQKQATMFLALDKLFALHNALLLESRLIKVAFMYSISIFILYMLTSTKPTYNVRPQLYIGLCATFLIEFAILRFVPKAIDQQTWMINQVRSFFVILASVQIIHAIITYRDFERLNYEMLQDLINKVKSWDTESDIDWSQWIDTEIPDSIDNLKESDYLPSKEKDTGENSNVTSLATRKYNLRGRCH</sequence>
<keyword evidence="1" id="KW-0812">Transmembrane</keyword>
<feature type="signal peptide" evidence="2">
    <location>
        <begin position="1"/>
        <end position="23"/>
    </location>
</feature>
<keyword evidence="1" id="KW-1133">Transmembrane helix</keyword>
<keyword evidence="1" id="KW-0472">Membrane</keyword>
<comment type="caution">
    <text evidence="3">The sequence shown here is derived from an EMBL/GenBank/DDBJ whole genome shotgun (WGS) entry which is preliminary data.</text>
</comment>
<protein>
    <recommendedName>
        <fullName evidence="5">Protein GAMETE EXPRESSED 1</fullName>
    </recommendedName>
</protein>
<evidence type="ECO:0000313" key="3">
    <source>
        <dbReference type="EMBL" id="KAK9993634.1"/>
    </source>
</evidence>
<accession>A0AAW2C9W8</accession>
<dbReference type="PANTHER" id="PTHR33538">
    <property type="entry name" value="PROTEIN GAMETE EXPRESSED 1"/>
    <property type="match status" value="1"/>
</dbReference>
<feature type="transmembrane region" description="Helical" evidence="1">
    <location>
        <begin position="489"/>
        <end position="509"/>
    </location>
</feature>
<dbReference type="Proteomes" id="UP001459277">
    <property type="component" value="Unassembled WGS sequence"/>
</dbReference>
<keyword evidence="4" id="KW-1185">Reference proteome</keyword>
<evidence type="ECO:0000256" key="1">
    <source>
        <dbReference type="SAM" id="Phobius"/>
    </source>
</evidence>
<proteinExistence type="predicted"/>
<dbReference type="InterPro" id="IPR040346">
    <property type="entry name" value="GEX1/Brambleberry"/>
</dbReference>
<keyword evidence="2" id="KW-0732">Signal</keyword>
<reference evidence="3 4" key="1">
    <citation type="submission" date="2024-01" db="EMBL/GenBank/DDBJ databases">
        <title>A telomere-to-telomere, gap-free genome of sweet tea (Lithocarpus litseifolius).</title>
        <authorList>
            <person name="Zhou J."/>
        </authorList>
    </citation>
    <scope>NUCLEOTIDE SEQUENCE [LARGE SCALE GENOMIC DNA]</scope>
    <source>
        <strain evidence="3">Zhou-2022a</strain>
        <tissue evidence="3">Leaf</tissue>
    </source>
</reference>
<dbReference type="EMBL" id="JAZDWU010000008">
    <property type="protein sequence ID" value="KAK9993634.1"/>
    <property type="molecule type" value="Genomic_DNA"/>
</dbReference>
<evidence type="ECO:0000313" key="4">
    <source>
        <dbReference type="Proteomes" id="UP001459277"/>
    </source>
</evidence>
<gene>
    <name evidence="3" type="ORF">SO802_023337</name>
</gene>
<feature type="chain" id="PRO_5043677103" description="Protein GAMETE EXPRESSED 1" evidence="2">
    <location>
        <begin position="24"/>
        <end position="587"/>
    </location>
</feature>
<feature type="transmembrane region" description="Helical" evidence="1">
    <location>
        <begin position="428"/>
        <end position="446"/>
    </location>
</feature>
<dbReference type="PANTHER" id="PTHR33538:SF2">
    <property type="entry name" value="PROTEIN GAMETE EXPRESSED 1"/>
    <property type="match status" value="1"/>
</dbReference>
<evidence type="ECO:0000256" key="2">
    <source>
        <dbReference type="SAM" id="SignalP"/>
    </source>
</evidence>
<evidence type="ECO:0008006" key="5">
    <source>
        <dbReference type="Google" id="ProtNLM"/>
    </source>
</evidence>